<comment type="caution">
    <text evidence="1">The sequence shown here is derived from an EMBL/GenBank/DDBJ whole genome shotgun (WGS) entry which is preliminary data.</text>
</comment>
<sequence length="1080" mass="121707">MERTENKSLRAAMKMFIEASSLKTALVAHGQLISLCKANRSDNYKFYKSIRDKFNWWKVKQLWEMLDKRFTKSEYLNQQAGKDLRVLVAGAGPCGLRLAIECAFLGAKVIVLEKREAFVRNSLLHLWPYAKEDLKNLGAKILYPKFSVGSTTHMSVSSLQLILLKVALLVGIEVYENVAFCKLIEPKTKNDDETFGWKAALIPENHVLADYQFNVLINASEEQNSVTGFRYDDPNDYEKVCKYLSKIKQEIEEESSSSPTLVQTLDQKKSEELIEKPAHSRIQSTEVNVSASIEELKEKEGSPQKTANDNHEKQRWLPNCERSTVIKADTALQQTIDNNNMQCISRTSSARRKLQPAFLQKIKKLLGAQWQHHFTKRKPTKNIKEVNIYAADSTVVNPLAQHGLQPSTQEIQSIDSCSGEIYDIISKDCSNMRATVKKTSNVVNDNSDKVERYKESEKEMKPELLQVPENNQTPPMVIECRVIKTLDPALLQSINNLLGPLFRQQVAQQKSKKNPKEENIKAAASTLEYQQEHQALQLNNDQFQSNESLSRQICGIISTDCSSLGVTLSETSKVNNENGSSVDKDKESEEKMKAELLPIVDNDQKLPMAMEPRVRKPLNAAFLQRMDSLLGPVFRQQVAQQKSKKNLKEENIKAAASTLEYQQAHKALQMNNDQFQSEKSLSRQICGIISTDCSSLGVTLSETSKVNNENGSSVDKDKESEEKMKAELLPIVDNDQKLPMAMEPRVRKPLNAALLQRMDSLLRPVFRQQVAQQKSKKCPKEENIKAAASTLEYQQAHKALQMNNDQFQSDKSLSRQICGIISTDCSSLGVTLSETSKVNNENGSSVDKDKESEEKMKAELLPIVDNDQKLPMAMEPRVRKPLNAALLQRMDSLLGPVFRQQVAQQNEEFQSIHFCTEQIYGIKSTDCSRREATVKETSNVIHNNSDEVDRYNESEKDMNPALLQVPENNQTSPMVIECRVIKPLDPAFLQRMNNLLGPLFKQHVTQRNSMQNINEVKITAADSTVVNPLTEPGLQLNNDQFELFDPRSGQLVNGINTDFSNRTVSIAEMIDDGDGDGGNG</sequence>
<dbReference type="STRING" id="268475.A0A0V1HBB2"/>
<dbReference type="AlphaFoldDB" id="A0A0V1HBB2"/>
<gene>
    <name evidence="1" type="primary">Mical2</name>
    <name evidence="1" type="ORF">T11_7337</name>
</gene>
<dbReference type="InterPro" id="IPR036188">
    <property type="entry name" value="FAD/NAD-bd_sf"/>
</dbReference>
<keyword evidence="2" id="KW-1185">Reference proteome</keyword>
<dbReference type="OrthoDB" id="5918262at2759"/>
<proteinExistence type="predicted"/>
<accession>A0A0V1HBB2</accession>
<dbReference type="Gene3D" id="3.50.50.60">
    <property type="entry name" value="FAD/NAD(P)-binding domain"/>
    <property type="match status" value="1"/>
</dbReference>
<dbReference type="SUPFAM" id="SSF51905">
    <property type="entry name" value="FAD/NAD(P)-binding domain"/>
    <property type="match status" value="1"/>
</dbReference>
<evidence type="ECO:0000313" key="1">
    <source>
        <dbReference type="EMBL" id="KRZ07538.1"/>
    </source>
</evidence>
<organism evidence="1 2">
    <name type="scientific">Trichinella zimbabwensis</name>
    <dbReference type="NCBI Taxonomy" id="268475"/>
    <lineage>
        <taxon>Eukaryota</taxon>
        <taxon>Metazoa</taxon>
        <taxon>Ecdysozoa</taxon>
        <taxon>Nematoda</taxon>
        <taxon>Enoplea</taxon>
        <taxon>Dorylaimia</taxon>
        <taxon>Trichinellida</taxon>
        <taxon>Trichinellidae</taxon>
        <taxon>Trichinella</taxon>
    </lineage>
</organism>
<dbReference type="Proteomes" id="UP000055024">
    <property type="component" value="Unassembled WGS sequence"/>
</dbReference>
<protein>
    <submittedName>
        <fullName evidence="1">Protein-methionine sulfoxide oxidase MICAL2</fullName>
    </submittedName>
</protein>
<reference evidence="1 2" key="1">
    <citation type="submission" date="2015-01" db="EMBL/GenBank/DDBJ databases">
        <title>Evolution of Trichinella species and genotypes.</title>
        <authorList>
            <person name="Korhonen P.K."/>
            <person name="Edoardo P."/>
            <person name="Giuseppe L.R."/>
            <person name="Gasser R.B."/>
        </authorList>
    </citation>
    <scope>NUCLEOTIDE SEQUENCE [LARGE SCALE GENOMIC DNA]</scope>
    <source>
        <strain evidence="1">ISS1029</strain>
    </source>
</reference>
<name>A0A0V1HBB2_9BILA</name>
<evidence type="ECO:0000313" key="2">
    <source>
        <dbReference type="Proteomes" id="UP000055024"/>
    </source>
</evidence>
<dbReference type="EMBL" id="JYDP01000100">
    <property type="protein sequence ID" value="KRZ07538.1"/>
    <property type="molecule type" value="Genomic_DNA"/>
</dbReference>